<keyword evidence="2" id="KW-1185">Reference proteome</keyword>
<gene>
    <name evidence="1" type="ORF">CROST_002010</name>
</gene>
<dbReference type="AlphaFoldDB" id="A0A1S8LQ41"/>
<proteinExistence type="predicted"/>
<dbReference type="EMBL" id="CP096983">
    <property type="protein sequence ID" value="URZ09529.1"/>
    <property type="molecule type" value="Genomic_DNA"/>
</dbReference>
<dbReference type="PROSITE" id="PS50889">
    <property type="entry name" value="S4"/>
    <property type="match status" value="1"/>
</dbReference>
<reference evidence="1 2" key="1">
    <citation type="submission" date="2022-04" db="EMBL/GenBank/DDBJ databases">
        <title>Genome sequence of C. roseum typestrain.</title>
        <authorList>
            <person name="Poehlein A."/>
            <person name="Schoch T."/>
            <person name="Duerre P."/>
            <person name="Daniel R."/>
        </authorList>
    </citation>
    <scope>NUCLEOTIDE SEQUENCE [LARGE SCALE GENOMIC DNA]</scope>
    <source>
        <strain evidence="1 2">DSM 7320</strain>
    </source>
</reference>
<sequence length="68" mass="7645">MKEVSINTEFIKLDSLLKWCGAVTLGSEAKMYILNGDVKVNGEVETRRGKKIYKGDSVEFDGKTYKIV</sequence>
<dbReference type="RefSeq" id="WP_077834882.1">
    <property type="nucleotide sequence ID" value="NZ_CP096983.1"/>
</dbReference>
<dbReference type="NCBIfam" id="TIGR02988">
    <property type="entry name" value="YaaA_near_RecF"/>
    <property type="match status" value="1"/>
</dbReference>
<accession>A0A1S8LQ41</accession>
<dbReference type="CDD" id="cd00165">
    <property type="entry name" value="S4"/>
    <property type="match status" value="1"/>
</dbReference>
<dbReference type="STRING" id="84029.CROST_00560"/>
<dbReference type="Proteomes" id="UP000190951">
    <property type="component" value="Chromosome"/>
</dbReference>
<evidence type="ECO:0000313" key="2">
    <source>
        <dbReference type="Proteomes" id="UP000190951"/>
    </source>
</evidence>
<dbReference type="InterPro" id="IPR036986">
    <property type="entry name" value="S4_RNA-bd_sf"/>
</dbReference>
<evidence type="ECO:0000313" key="1">
    <source>
        <dbReference type="EMBL" id="URZ09529.1"/>
    </source>
</evidence>
<name>A0A1S8LQ41_9CLOT</name>
<dbReference type="Pfam" id="PF13275">
    <property type="entry name" value="S4_2"/>
    <property type="match status" value="1"/>
</dbReference>
<dbReference type="Gene3D" id="3.10.290.10">
    <property type="entry name" value="RNA-binding S4 domain"/>
    <property type="match status" value="1"/>
</dbReference>
<dbReference type="KEGG" id="crw:CROST_002010"/>
<dbReference type="InterPro" id="IPR014330">
    <property type="entry name" value="RNA-bd_S4-rel_YaaA"/>
</dbReference>
<protein>
    <submittedName>
        <fullName evidence="1">Uncharacterized protein</fullName>
    </submittedName>
</protein>
<organism evidence="1 2">
    <name type="scientific">Clostridium felsineum</name>
    <dbReference type="NCBI Taxonomy" id="36839"/>
    <lineage>
        <taxon>Bacteria</taxon>
        <taxon>Bacillati</taxon>
        <taxon>Bacillota</taxon>
        <taxon>Clostridia</taxon>
        <taxon>Eubacteriales</taxon>
        <taxon>Clostridiaceae</taxon>
        <taxon>Clostridium</taxon>
    </lineage>
</organism>
<dbReference type="GO" id="GO:0003723">
    <property type="term" value="F:RNA binding"/>
    <property type="evidence" value="ECO:0007669"/>
    <property type="project" value="InterPro"/>
</dbReference>
<dbReference type="SUPFAM" id="SSF55174">
    <property type="entry name" value="Alpha-L RNA-binding motif"/>
    <property type="match status" value="1"/>
</dbReference>